<keyword evidence="2" id="KW-1185">Reference proteome</keyword>
<dbReference type="Gene3D" id="1.10.357.10">
    <property type="entry name" value="Tetracycline Repressor, domain 2"/>
    <property type="match status" value="1"/>
</dbReference>
<evidence type="ECO:0000313" key="1">
    <source>
        <dbReference type="EMBL" id="MFC1408697.1"/>
    </source>
</evidence>
<sequence>MTDTLDAQPAAPLGRRERNKIKVMARLYEAAISLFAEQGYDETSIDEIAERADVARGTFFNYFQRKEDLLCVWGEKRRDTLLATMAADGVVPDCAVGRLRHCMTALAQINEAHRHETNALLMAWVRAGRPLLEDPYLADLFAEVVAGGVESGEFRSCFTAEQIGHALRDLYLGTLYRWCGQPEEPADRLTGELLTTLDLILQGILVDRPPEPAS</sequence>
<dbReference type="PROSITE" id="PS50977">
    <property type="entry name" value="HTH_TETR_2"/>
    <property type="match status" value="1"/>
</dbReference>
<dbReference type="InterPro" id="IPR050109">
    <property type="entry name" value="HTH-type_TetR-like_transc_reg"/>
</dbReference>
<reference evidence="1 2" key="1">
    <citation type="submission" date="2024-09" db="EMBL/GenBank/DDBJ databases">
        <authorList>
            <person name="Lee S.D."/>
        </authorList>
    </citation>
    <scope>NUCLEOTIDE SEQUENCE [LARGE SCALE GENOMIC DNA]</scope>
    <source>
        <strain evidence="1 2">N1-1</strain>
    </source>
</reference>
<proteinExistence type="predicted"/>
<dbReference type="EMBL" id="JBHEZX010000002">
    <property type="protein sequence ID" value="MFC1408697.1"/>
    <property type="molecule type" value="Genomic_DNA"/>
</dbReference>
<dbReference type="PRINTS" id="PR00455">
    <property type="entry name" value="HTHTETR"/>
</dbReference>
<dbReference type="InterPro" id="IPR036271">
    <property type="entry name" value="Tet_transcr_reg_TetR-rel_C_sf"/>
</dbReference>
<dbReference type="InterPro" id="IPR009057">
    <property type="entry name" value="Homeodomain-like_sf"/>
</dbReference>
<dbReference type="SUPFAM" id="SSF46689">
    <property type="entry name" value="Homeodomain-like"/>
    <property type="match status" value="1"/>
</dbReference>
<organism evidence="1 2">
    <name type="scientific">Streptacidiphilus alkalitolerans</name>
    <dbReference type="NCBI Taxonomy" id="3342712"/>
    <lineage>
        <taxon>Bacteria</taxon>
        <taxon>Bacillati</taxon>
        <taxon>Actinomycetota</taxon>
        <taxon>Actinomycetes</taxon>
        <taxon>Kitasatosporales</taxon>
        <taxon>Streptomycetaceae</taxon>
        <taxon>Streptacidiphilus</taxon>
    </lineage>
</organism>
<dbReference type="PANTHER" id="PTHR30055:SF211">
    <property type="entry name" value="TRANSCRIPTIONAL REGULATOR, TETR FAMILY"/>
    <property type="match status" value="1"/>
</dbReference>
<accession>A0ABV6V4Z4</accession>
<gene>
    <name evidence="1" type="ORF">ACEZDG_05315</name>
</gene>
<dbReference type="Proteomes" id="UP001592582">
    <property type="component" value="Unassembled WGS sequence"/>
</dbReference>
<dbReference type="Pfam" id="PF00440">
    <property type="entry name" value="TetR_N"/>
    <property type="match status" value="1"/>
</dbReference>
<evidence type="ECO:0000313" key="2">
    <source>
        <dbReference type="Proteomes" id="UP001592582"/>
    </source>
</evidence>
<dbReference type="InterPro" id="IPR001647">
    <property type="entry name" value="HTH_TetR"/>
</dbReference>
<name>A0ABV6V4Z4_9ACTN</name>
<dbReference type="SUPFAM" id="SSF48498">
    <property type="entry name" value="Tetracyclin repressor-like, C-terminal domain"/>
    <property type="match status" value="1"/>
</dbReference>
<protein>
    <submittedName>
        <fullName evidence="1">TetR/AcrR family transcriptional regulator</fullName>
    </submittedName>
</protein>
<comment type="caution">
    <text evidence="1">The sequence shown here is derived from an EMBL/GenBank/DDBJ whole genome shotgun (WGS) entry which is preliminary data.</text>
</comment>
<dbReference type="PANTHER" id="PTHR30055">
    <property type="entry name" value="HTH-TYPE TRANSCRIPTIONAL REGULATOR RUTR"/>
    <property type="match status" value="1"/>
</dbReference>